<dbReference type="Pfam" id="PF02627">
    <property type="entry name" value="CMD"/>
    <property type="match status" value="1"/>
</dbReference>
<evidence type="ECO:0000259" key="1">
    <source>
        <dbReference type="Pfam" id="PF02627"/>
    </source>
</evidence>
<evidence type="ECO:0000313" key="2">
    <source>
        <dbReference type="EMBL" id="KZX12605.1"/>
    </source>
</evidence>
<dbReference type="PANTHER" id="PTHR33930">
    <property type="entry name" value="ALKYL HYDROPEROXIDE REDUCTASE AHPD"/>
    <property type="match status" value="1"/>
</dbReference>
<dbReference type="InterPro" id="IPR003779">
    <property type="entry name" value="CMD-like"/>
</dbReference>
<dbReference type="PATRIC" id="fig|49547.3.peg.1085"/>
<dbReference type="EMBL" id="LWMV01000165">
    <property type="protein sequence ID" value="KZX12605.1"/>
    <property type="molecule type" value="Genomic_DNA"/>
</dbReference>
<keyword evidence="3" id="KW-1185">Reference proteome</keyword>
<comment type="caution">
    <text evidence="2">The sequence shown here is derived from an EMBL/GenBank/DDBJ whole genome shotgun (WGS) entry which is preliminary data.</text>
</comment>
<proteinExistence type="predicted"/>
<gene>
    <name evidence="2" type="ORF">MBCUR_10160</name>
</gene>
<name>A0A162FG87_9EURY</name>
<sequence length="107" mass="11909">MKENVFYGKGMKPIKEDYPDIFEAIHLLNEVAFTGKALDYKTQKLIAVAIAASNSDSRATLNQIRSAINELNISKDEIMDVLRVVLLTSGMPPFIKAVGILNRVIEE</sequence>
<dbReference type="STRING" id="49547.MBCUR_10160"/>
<accession>A0A162FG87</accession>
<reference evidence="2 3" key="1">
    <citation type="submission" date="2016-04" db="EMBL/GenBank/DDBJ databases">
        <title>Genome sequence of Methanobrevibacter curvatus DSM 11111.</title>
        <authorList>
            <person name="Poehlein A."/>
            <person name="Seedorf H."/>
            <person name="Daniel R."/>
        </authorList>
    </citation>
    <scope>NUCLEOTIDE SEQUENCE [LARGE SCALE GENOMIC DNA]</scope>
    <source>
        <strain evidence="2 3">DSM 11111</strain>
    </source>
</reference>
<dbReference type="InterPro" id="IPR029032">
    <property type="entry name" value="AhpD-like"/>
</dbReference>
<dbReference type="RefSeq" id="WP_067091076.1">
    <property type="nucleotide sequence ID" value="NZ_LWMV01000165.1"/>
</dbReference>
<dbReference type="SUPFAM" id="SSF69118">
    <property type="entry name" value="AhpD-like"/>
    <property type="match status" value="1"/>
</dbReference>
<organism evidence="2 3">
    <name type="scientific">Methanobrevibacter curvatus</name>
    <dbReference type="NCBI Taxonomy" id="49547"/>
    <lineage>
        <taxon>Archaea</taxon>
        <taxon>Methanobacteriati</taxon>
        <taxon>Methanobacteriota</taxon>
        <taxon>Methanomada group</taxon>
        <taxon>Methanobacteria</taxon>
        <taxon>Methanobacteriales</taxon>
        <taxon>Methanobacteriaceae</taxon>
        <taxon>Methanobrevibacter</taxon>
    </lineage>
</organism>
<dbReference type="Proteomes" id="UP000077245">
    <property type="component" value="Unassembled WGS sequence"/>
</dbReference>
<dbReference type="PANTHER" id="PTHR33930:SF2">
    <property type="entry name" value="BLR3452 PROTEIN"/>
    <property type="match status" value="1"/>
</dbReference>
<feature type="domain" description="Carboxymuconolactone decarboxylase-like" evidence="1">
    <location>
        <begin position="19"/>
        <end position="101"/>
    </location>
</feature>
<dbReference type="Gene3D" id="1.20.1290.10">
    <property type="entry name" value="AhpD-like"/>
    <property type="match status" value="1"/>
</dbReference>
<dbReference type="GO" id="GO:0051920">
    <property type="term" value="F:peroxiredoxin activity"/>
    <property type="evidence" value="ECO:0007669"/>
    <property type="project" value="InterPro"/>
</dbReference>
<protein>
    <submittedName>
        <fullName evidence="2">Carboxymuconolactone decarboxylase family protein</fullName>
    </submittedName>
</protein>
<evidence type="ECO:0000313" key="3">
    <source>
        <dbReference type="Proteomes" id="UP000077245"/>
    </source>
</evidence>
<dbReference type="AlphaFoldDB" id="A0A162FG87"/>
<dbReference type="OrthoDB" id="73788at2157"/>